<evidence type="ECO:0000313" key="1">
    <source>
        <dbReference type="EMBL" id="BAC88624.1"/>
    </source>
</evidence>
<reference evidence="1 2" key="1">
    <citation type="journal article" date="2003" name="DNA Res.">
        <title>Complete genome structure of Gloeobacter violaceus PCC 7421, a cyanobacterium that lacks thylakoids.</title>
        <authorList>
            <person name="Nakamura Y."/>
            <person name="Kaneko T."/>
            <person name="Sato S."/>
            <person name="Mimuro M."/>
            <person name="Miyashita H."/>
            <person name="Tsuchiya T."/>
            <person name="Sasamoto S."/>
            <person name="Watanabe A."/>
            <person name="Kawashima K."/>
            <person name="Kishida Y."/>
            <person name="Kiyokawa C."/>
            <person name="Kohara M."/>
            <person name="Matsumoto M."/>
            <person name="Matsuno A."/>
            <person name="Nakazaki N."/>
            <person name="Shimpo S."/>
            <person name="Takeuchi C."/>
            <person name="Yamada M."/>
            <person name="Tabata S."/>
        </authorList>
    </citation>
    <scope>NUCLEOTIDE SEQUENCE [LARGE SCALE GENOMIC DNA]</scope>
    <source>
        <strain evidence="2">ATCC 29082 / PCC 7421</strain>
    </source>
</reference>
<dbReference type="Proteomes" id="UP000000557">
    <property type="component" value="Chromosome"/>
</dbReference>
<dbReference type="PhylomeDB" id="Q7NMT2"/>
<proteinExistence type="predicted"/>
<dbReference type="InParanoid" id="Q7NMT2"/>
<dbReference type="eggNOG" id="COG1801">
    <property type="taxonomic scope" value="Bacteria"/>
</dbReference>
<dbReference type="InterPro" id="IPR002763">
    <property type="entry name" value="DUF72"/>
</dbReference>
<dbReference type="InterPro" id="IPR036520">
    <property type="entry name" value="UPF0759_sf"/>
</dbReference>
<dbReference type="HOGENOM" id="CLU_046519_3_1_3"/>
<dbReference type="SUPFAM" id="SSF117396">
    <property type="entry name" value="TM1631-like"/>
    <property type="match status" value="1"/>
</dbReference>
<gene>
    <name evidence="1" type="ordered locus">gll0683</name>
</gene>
<dbReference type="KEGG" id="gvi:gll0683"/>
<dbReference type="PANTHER" id="PTHR30348">
    <property type="entry name" value="UNCHARACTERIZED PROTEIN YECE"/>
    <property type="match status" value="1"/>
</dbReference>
<protein>
    <submittedName>
        <fullName evidence="1">Gll0683 protein</fullName>
    </submittedName>
</protein>
<dbReference type="AlphaFoldDB" id="Q7NMT2"/>
<keyword evidence="2" id="KW-1185">Reference proteome</keyword>
<accession>Q7NMT2</accession>
<dbReference type="PANTHER" id="PTHR30348:SF4">
    <property type="entry name" value="DUF72 DOMAIN-CONTAINING PROTEIN"/>
    <property type="match status" value="1"/>
</dbReference>
<evidence type="ECO:0000313" key="2">
    <source>
        <dbReference type="Proteomes" id="UP000000557"/>
    </source>
</evidence>
<sequence length="291" mass="32987">MASMSEDTLIYVGCQGWRYPDWRLASAEAVGDLSAPFYPPRLPAARELKHYARTFDLVEVDSTFYAVPQIRVVKNWATQVPETFRFTLKLPRTLTHEYRLARGRATLSAFCECARPLGVQLAAILIQLPPSFATDEFAALERFLPHLPADLPFAVEFRDPAWLSERTVELLAAHRIALTLGDTPWIPTPLALAWLDRLPTDWLYLRLMGSKSNGLEHFTHRQFDRTDTLDAWAAAVWRLAEGGKRVYVLLDNHFEGFSPGSATLLVRKLGLAERPFPHDCPAESEQLGLEW</sequence>
<name>Q7NMT2_GLOVI</name>
<organism evidence="1 2">
    <name type="scientific">Gloeobacter violaceus (strain ATCC 29082 / PCC 7421)</name>
    <dbReference type="NCBI Taxonomy" id="251221"/>
    <lineage>
        <taxon>Bacteria</taxon>
        <taxon>Bacillati</taxon>
        <taxon>Cyanobacteriota</taxon>
        <taxon>Cyanophyceae</taxon>
        <taxon>Gloeobacterales</taxon>
        <taxon>Gloeobacteraceae</taxon>
        <taxon>Gloeobacter</taxon>
    </lineage>
</organism>
<dbReference type="Pfam" id="PF01904">
    <property type="entry name" value="DUF72"/>
    <property type="match status" value="1"/>
</dbReference>
<dbReference type="STRING" id="251221.gene:10758159"/>
<dbReference type="EMBL" id="BA000045">
    <property type="protein sequence ID" value="BAC88624.1"/>
    <property type="molecule type" value="Genomic_DNA"/>
</dbReference>
<reference evidence="1 2" key="2">
    <citation type="journal article" date="2003" name="DNA Res.">
        <title>Complete genome structure of Gloeobacter violaceus PCC 7421, a cyanobacterium that lacks thylakoids (supplement).</title>
        <authorList>
            <person name="Nakamura Y."/>
            <person name="Kaneko T."/>
            <person name="Sato S."/>
            <person name="Mimuro M."/>
            <person name="Miyashita H."/>
            <person name="Tsuchiya T."/>
            <person name="Sasamoto S."/>
            <person name="Watanabe A."/>
            <person name="Kawashima K."/>
            <person name="Kishida Y."/>
            <person name="Kiyokawa C."/>
            <person name="Kohara M."/>
            <person name="Matsumoto M."/>
            <person name="Matsuno A."/>
            <person name="Nakazaki N."/>
            <person name="Shimpo S."/>
            <person name="Takeuchi C."/>
            <person name="Yamada M."/>
            <person name="Tabata S."/>
        </authorList>
    </citation>
    <scope>NUCLEOTIDE SEQUENCE [LARGE SCALE GENOMIC DNA]</scope>
    <source>
        <strain evidence="2">ATCC 29082 / PCC 7421</strain>
    </source>
</reference>
<dbReference type="EnsemblBacteria" id="BAC88624">
    <property type="protein sequence ID" value="BAC88624"/>
    <property type="gene ID" value="BAC88624"/>
</dbReference>
<dbReference type="OrthoDB" id="9780310at2"/>
<dbReference type="Gene3D" id="3.20.20.410">
    <property type="entry name" value="Protein of unknown function UPF0759"/>
    <property type="match status" value="1"/>
</dbReference>